<dbReference type="OMA" id="KHHVFVD"/>
<evidence type="ECO:0000313" key="3">
    <source>
        <dbReference type="Proteomes" id="UP000234474"/>
    </source>
</evidence>
<dbReference type="OrthoDB" id="17262at2759"/>
<dbReference type="GeneID" id="36528355"/>
<keyword evidence="3" id="KW-1185">Reference proteome</keyword>
<proteinExistence type="predicted"/>
<dbReference type="VEuPathDB" id="FungiDB:P174DRAFT_112081"/>
<protein>
    <recommendedName>
        <fullName evidence="1">Post-transcriptional regulator MKT1 N-terminal domain-containing protein</fullName>
    </recommendedName>
</protein>
<dbReference type="STRING" id="1392255.A0A2I1CIS6"/>
<dbReference type="Pfam" id="PF12247">
    <property type="entry name" value="MKT1_N"/>
    <property type="match status" value="1"/>
</dbReference>
<organism evidence="2 3">
    <name type="scientific">Aspergillus novofumigatus (strain IBT 16806)</name>
    <dbReference type="NCBI Taxonomy" id="1392255"/>
    <lineage>
        <taxon>Eukaryota</taxon>
        <taxon>Fungi</taxon>
        <taxon>Dikarya</taxon>
        <taxon>Ascomycota</taxon>
        <taxon>Pezizomycotina</taxon>
        <taxon>Eurotiomycetes</taxon>
        <taxon>Eurotiomycetidae</taxon>
        <taxon>Eurotiales</taxon>
        <taxon>Aspergillaceae</taxon>
        <taxon>Aspergillus</taxon>
        <taxon>Aspergillus subgen. Fumigati</taxon>
    </lineage>
</organism>
<dbReference type="AlphaFoldDB" id="A0A2I1CIS6"/>
<sequence>MDIESSQFFWVTKQTCQDEMGRLSNEQFLDFCLLLGSSFLRTFPGFENPTFPGKSVSVRDALPIFNQAGRNALALCAQFEEDRRVQELQYADAYKRAFMTVKHHVIMDVDGKVAPMDSENAPSDMHELIGQRLPEELYFYLSKGVLGPEIPNYLTSGEVQISLPLGVEDTEIYRKTVLPDQSDQYTDMV</sequence>
<dbReference type="Proteomes" id="UP000234474">
    <property type="component" value="Unassembled WGS sequence"/>
</dbReference>
<dbReference type="CDD" id="cd09902">
    <property type="entry name" value="H3TH_MKT1"/>
    <property type="match status" value="1"/>
</dbReference>
<accession>A0A2I1CIS6</accession>
<name>A0A2I1CIS6_ASPN1</name>
<evidence type="ECO:0000313" key="2">
    <source>
        <dbReference type="EMBL" id="PKX97510.1"/>
    </source>
</evidence>
<dbReference type="EMBL" id="MSZS01000002">
    <property type="protein sequence ID" value="PKX97510.1"/>
    <property type="molecule type" value="Genomic_DNA"/>
</dbReference>
<reference evidence="3" key="1">
    <citation type="journal article" date="2018" name="Proc. Natl. Acad. Sci. U.S.A.">
        <title>Linking secondary metabolites to gene clusters through genome sequencing of six diverse Aspergillus species.</title>
        <authorList>
            <person name="Kaerboelling I."/>
            <person name="Vesth T.C."/>
            <person name="Frisvad J.C."/>
            <person name="Nybo J.L."/>
            <person name="Theobald S."/>
            <person name="Kuo A."/>
            <person name="Bowyer P."/>
            <person name="Matsuda Y."/>
            <person name="Mondo S."/>
            <person name="Lyhne E.K."/>
            <person name="Kogle M.E."/>
            <person name="Clum A."/>
            <person name="Lipzen A."/>
            <person name="Salamov A."/>
            <person name="Ngan C.Y."/>
            <person name="Daum C."/>
            <person name="Chiniquy J."/>
            <person name="Barry K."/>
            <person name="LaButti K."/>
            <person name="Haridas S."/>
            <person name="Simmons B.A."/>
            <person name="Magnuson J.K."/>
            <person name="Mortensen U.H."/>
            <person name="Larsen T.O."/>
            <person name="Grigoriev I.V."/>
            <person name="Baker S.E."/>
            <person name="Andersen M.R."/>
        </authorList>
    </citation>
    <scope>NUCLEOTIDE SEQUENCE [LARGE SCALE GENOMIC DNA]</scope>
    <source>
        <strain evidence="3">IBT 16806</strain>
    </source>
</reference>
<dbReference type="RefSeq" id="XP_024686105.1">
    <property type="nucleotide sequence ID" value="XM_024821029.1"/>
</dbReference>
<evidence type="ECO:0000259" key="1">
    <source>
        <dbReference type="Pfam" id="PF12247"/>
    </source>
</evidence>
<dbReference type="InterPro" id="IPR022040">
    <property type="entry name" value="MKT1_N"/>
</dbReference>
<feature type="domain" description="Post-transcriptional regulator MKT1 N-terminal" evidence="1">
    <location>
        <begin position="122"/>
        <end position="178"/>
    </location>
</feature>
<comment type="caution">
    <text evidence="2">The sequence shown here is derived from an EMBL/GenBank/DDBJ whole genome shotgun (WGS) entry which is preliminary data.</text>
</comment>
<dbReference type="InterPro" id="IPR037314">
    <property type="entry name" value="MKT1_H3TH"/>
</dbReference>
<gene>
    <name evidence="2" type="ORF">P174DRAFT_112081</name>
</gene>